<evidence type="ECO:0000256" key="1">
    <source>
        <dbReference type="ARBA" id="ARBA00022967"/>
    </source>
</evidence>
<dbReference type="NCBIfam" id="TIGR01494">
    <property type="entry name" value="ATPase_P-type"/>
    <property type="match status" value="1"/>
</dbReference>
<proteinExistence type="predicted"/>
<accession>A0A2X0REA5</accession>
<dbReference type="InterPro" id="IPR036412">
    <property type="entry name" value="HAD-like_sf"/>
</dbReference>
<organism evidence="3">
    <name type="scientific">Candidatus Nitrotoga fabula</name>
    <dbReference type="NCBI Taxonomy" id="2182327"/>
    <lineage>
        <taxon>Bacteria</taxon>
        <taxon>Pseudomonadati</taxon>
        <taxon>Pseudomonadota</taxon>
        <taxon>Betaproteobacteria</taxon>
        <taxon>Nitrosomonadales</taxon>
        <taxon>Gallionellaceae</taxon>
        <taxon>Candidatus Nitrotoga</taxon>
    </lineage>
</organism>
<keyword evidence="1" id="KW-1278">Translocase</keyword>
<name>A0A2X0REA5_9PROT</name>
<dbReference type="EC" id="3.6.3.4" evidence="3"/>
<dbReference type="InterPro" id="IPR001757">
    <property type="entry name" value="P_typ_ATPase"/>
</dbReference>
<reference evidence="3" key="1">
    <citation type="submission" date="2018-05" db="EMBL/GenBank/DDBJ databases">
        <authorList>
            <person name="Lanie J.A."/>
            <person name="Ng W.-L."/>
            <person name="Kazmierczak K.M."/>
            <person name="Andrzejewski T.M."/>
            <person name="Davidsen T.M."/>
            <person name="Wayne K.J."/>
            <person name="Tettelin H."/>
            <person name="Glass J.I."/>
            <person name="Rusch D."/>
            <person name="Podicherti R."/>
            <person name="Tsui H.-C.T."/>
            <person name="Winkler M.E."/>
        </authorList>
    </citation>
    <scope>NUCLEOTIDE SEQUENCE</scope>
    <source>
        <strain evidence="3">KNB</strain>
    </source>
</reference>
<sequence>MNSCRNTMISRNPKSTGSSKMSAMIRSRIIAVLFAGVMVPATAQAVLSSSARTVASTQAVPSEASAAANVKKPLSFDCHDCGSTGEQSGNSGRTGDNVATAASVARQLGIDDVKANVMPSDKYRHVQTLQAAGHIVAMAGDGVNDAPALAQANVGIAMGTGTDIAMNSARIVLVKGDLLGIVRVRLLSQATMRNIKQNLLKVKKPRPMDVVIT</sequence>
<dbReference type="InterPro" id="IPR023214">
    <property type="entry name" value="HAD_sf"/>
</dbReference>
<dbReference type="GO" id="GO:0016887">
    <property type="term" value="F:ATP hydrolysis activity"/>
    <property type="evidence" value="ECO:0007669"/>
    <property type="project" value="InterPro"/>
</dbReference>
<feature type="region of interest" description="Disordered" evidence="2">
    <location>
        <begin position="1"/>
        <end position="21"/>
    </location>
</feature>
<dbReference type="GO" id="GO:0043682">
    <property type="term" value="F:P-type divalent copper transporter activity"/>
    <property type="evidence" value="ECO:0007669"/>
    <property type="project" value="TreeGrafter"/>
</dbReference>
<protein>
    <submittedName>
        <fullName evidence="3">Copper-translocating P-type ATPase</fullName>
        <ecNumber evidence="3">3.6.3.4</ecNumber>
    </submittedName>
</protein>
<dbReference type="GO" id="GO:0005507">
    <property type="term" value="F:copper ion binding"/>
    <property type="evidence" value="ECO:0007669"/>
    <property type="project" value="TreeGrafter"/>
</dbReference>
<gene>
    <name evidence="3" type="ORF">NITFAB_1594</name>
</gene>
<dbReference type="EMBL" id="LS423452">
    <property type="protein sequence ID" value="SPS06004.1"/>
    <property type="molecule type" value="Genomic_DNA"/>
</dbReference>
<dbReference type="PANTHER" id="PTHR43520">
    <property type="entry name" value="ATP7, ISOFORM B"/>
    <property type="match status" value="1"/>
</dbReference>
<evidence type="ECO:0000313" key="3">
    <source>
        <dbReference type="EMBL" id="SPS06004.1"/>
    </source>
</evidence>
<dbReference type="SUPFAM" id="SSF56784">
    <property type="entry name" value="HAD-like"/>
    <property type="match status" value="1"/>
</dbReference>
<dbReference type="PRINTS" id="PR00120">
    <property type="entry name" value="HATPASE"/>
</dbReference>
<dbReference type="GO" id="GO:0055070">
    <property type="term" value="P:copper ion homeostasis"/>
    <property type="evidence" value="ECO:0007669"/>
    <property type="project" value="TreeGrafter"/>
</dbReference>
<dbReference type="GO" id="GO:0016020">
    <property type="term" value="C:membrane"/>
    <property type="evidence" value="ECO:0007669"/>
    <property type="project" value="InterPro"/>
</dbReference>
<dbReference type="Gene3D" id="3.40.50.1000">
    <property type="entry name" value="HAD superfamily/HAD-like"/>
    <property type="match status" value="1"/>
</dbReference>
<evidence type="ECO:0000256" key="2">
    <source>
        <dbReference type="SAM" id="MobiDB-lite"/>
    </source>
</evidence>
<dbReference type="AlphaFoldDB" id="A0A2X0REA5"/>
<dbReference type="Pfam" id="PF00702">
    <property type="entry name" value="Hydrolase"/>
    <property type="match status" value="1"/>
</dbReference>
<dbReference type="PANTHER" id="PTHR43520:SF8">
    <property type="entry name" value="P-TYPE CU(+) TRANSPORTER"/>
    <property type="match status" value="1"/>
</dbReference>
<keyword evidence="3" id="KW-0378">Hydrolase</keyword>
<dbReference type="GO" id="GO:0005524">
    <property type="term" value="F:ATP binding"/>
    <property type="evidence" value="ECO:0007669"/>
    <property type="project" value="InterPro"/>
</dbReference>